<sequence length="164" mass="17830">MSQILKAFKDATEILCSYEASLSQVIPLIHSLDWFQGRELQHEQELLPRVRDFVWRIQACLAEHLRPLCHFPKNHLAQQSSMVWRLTGGLYSITQGAVRATLGSMAWVGSKSLELTKTAVTRVPAAGIGLVKSSVSAVTSGVGAIGSAVASKVPFTAKKKDKAD</sequence>
<dbReference type="PANTHER" id="PTHR31443">
    <property type="match status" value="1"/>
</dbReference>
<evidence type="ECO:0000256" key="4">
    <source>
        <dbReference type="ARBA" id="ARBA00022989"/>
    </source>
</evidence>
<comment type="subcellular location">
    <subcellularLocation>
        <location evidence="1">Membrane</location>
        <topology evidence="1">Multi-pass membrane protein</topology>
    </subcellularLocation>
</comment>
<keyword evidence="6" id="KW-1185">Reference proteome</keyword>
<dbReference type="Pfam" id="PF15475">
    <property type="entry name" value="UPF0444"/>
    <property type="match status" value="1"/>
</dbReference>
<dbReference type="RefSeq" id="XP_054825930.1">
    <property type="nucleotide sequence ID" value="XM_054969955.1"/>
</dbReference>
<proteinExistence type="inferred from homology"/>
<evidence type="ECO:0000256" key="2">
    <source>
        <dbReference type="ARBA" id="ARBA00008411"/>
    </source>
</evidence>
<organism evidence="6 7">
    <name type="scientific">Eublepharis macularius</name>
    <name type="common">Leopard gecko</name>
    <name type="synonym">Cyrtodactylus macularius</name>
    <dbReference type="NCBI Taxonomy" id="481883"/>
    <lineage>
        <taxon>Eukaryota</taxon>
        <taxon>Metazoa</taxon>
        <taxon>Chordata</taxon>
        <taxon>Craniata</taxon>
        <taxon>Vertebrata</taxon>
        <taxon>Euteleostomi</taxon>
        <taxon>Lepidosauria</taxon>
        <taxon>Squamata</taxon>
        <taxon>Bifurcata</taxon>
        <taxon>Gekkota</taxon>
        <taxon>Eublepharidae</taxon>
        <taxon>Eublepharinae</taxon>
        <taxon>Eublepharis</taxon>
    </lineage>
</organism>
<dbReference type="Proteomes" id="UP001190640">
    <property type="component" value="Chromosome 2"/>
</dbReference>
<gene>
    <name evidence="7" type="primary">LOC129323423</name>
</gene>
<name>A0AA97IUR3_EUBMA</name>
<evidence type="ECO:0000256" key="1">
    <source>
        <dbReference type="ARBA" id="ARBA00004141"/>
    </source>
</evidence>
<dbReference type="InterPro" id="IPR028153">
    <property type="entry name" value="UPF0444"/>
</dbReference>
<reference evidence="7" key="1">
    <citation type="submission" date="2025-08" db="UniProtKB">
        <authorList>
            <consortium name="RefSeq"/>
        </authorList>
    </citation>
    <scope>IDENTIFICATION</scope>
    <source>
        <tissue evidence="7">Blood</tissue>
    </source>
</reference>
<accession>A0AA97IUR3</accession>
<evidence type="ECO:0000313" key="6">
    <source>
        <dbReference type="Proteomes" id="UP001190640"/>
    </source>
</evidence>
<evidence type="ECO:0000256" key="5">
    <source>
        <dbReference type="ARBA" id="ARBA00023136"/>
    </source>
</evidence>
<protein>
    <submittedName>
        <fullName evidence="7">Transmembrane protein 263-like</fullName>
    </submittedName>
</protein>
<keyword evidence="4" id="KW-1133">Transmembrane helix</keyword>
<dbReference type="GeneID" id="129323423"/>
<dbReference type="GO" id="GO:0016020">
    <property type="term" value="C:membrane"/>
    <property type="evidence" value="ECO:0007669"/>
    <property type="project" value="UniProtKB-SubCell"/>
</dbReference>
<dbReference type="KEGG" id="emc:129323423"/>
<evidence type="ECO:0000256" key="3">
    <source>
        <dbReference type="ARBA" id="ARBA00022692"/>
    </source>
</evidence>
<keyword evidence="5" id="KW-0472">Membrane</keyword>
<dbReference type="AlphaFoldDB" id="A0AA97IUR3"/>
<keyword evidence="3" id="KW-0812">Transmembrane</keyword>
<evidence type="ECO:0000313" key="7">
    <source>
        <dbReference type="RefSeq" id="XP_054825930.1"/>
    </source>
</evidence>
<comment type="similarity">
    <text evidence="2">Belongs to the TMEM263 family.</text>
</comment>